<dbReference type="KEGG" id="mcee:MCEL_30500"/>
<dbReference type="EMBL" id="AP022591">
    <property type="protein sequence ID" value="BBY44755.1"/>
    <property type="molecule type" value="Genomic_DNA"/>
</dbReference>
<accession>A0A7I7RLK1</accession>
<reference evidence="2 3" key="1">
    <citation type="journal article" date="2019" name="Emerg. Microbes Infect.">
        <title>Comprehensive subspecies identification of 175 nontuberculous mycobacteria species based on 7547 genomic profiles.</title>
        <authorList>
            <person name="Matsumoto Y."/>
            <person name="Kinjo T."/>
            <person name="Motooka D."/>
            <person name="Nabeya D."/>
            <person name="Jung N."/>
            <person name="Uechi K."/>
            <person name="Horii T."/>
            <person name="Iida T."/>
            <person name="Fujita J."/>
            <person name="Nakamura S."/>
        </authorList>
    </citation>
    <scope>NUCLEOTIDE SEQUENCE [LARGE SCALE GENOMIC DNA]</scope>
    <source>
        <strain evidence="2 3">JCM 18439</strain>
    </source>
</reference>
<dbReference type="AlphaFoldDB" id="A0A7I7RLK1"/>
<evidence type="ECO:0000256" key="1">
    <source>
        <dbReference type="SAM" id="MobiDB-lite"/>
    </source>
</evidence>
<gene>
    <name evidence="2" type="ORF">MCEL_30500</name>
</gene>
<keyword evidence="3" id="KW-1185">Reference proteome</keyword>
<name>A0A7I7RLK1_MYCCF</name>
<dbReference type="Proteomes" id="UP000466431">
    <property type="component" value="Chromosome"/>
</dbReference>
<evidence type="ECO:0000313" key="2">
    <source>
        <dbReference type="EMBL" id="BBY44755.1"/>
    </source>
</evidence>
<sequence length="226" mass="22758">MREAGGRLRGIAADIPEPPTVYRPTGADALSAAIAAKVAEVVDPVLAQMPVTKEELTKYAVNVVNAANTYDAVDSQLAEEILKRLELLDEAARTGGDGASGGGVSGAALGATGVAPGGAMPAASPVQGVAQQPMQVPQQAAQAPIQMAGMAGAIPQAMTQGTQQAMQQAGQLSDAVRTGDEEATPETTSGPVRDEAEPADRAERVPDGALAPSPMRSAEGGPEITL</sequence>
<feature type="compositionally biased region" description="Basic and acidic residues" evidence="1">
    <location>
        <begin position="192"/>
        <end position="206"/>
    </location>
</feature>
<feature type="compositionally biased region" description="Low complexity" evidence="1">
    <location>
        <begin position="159"/>
        <end position="171"/>
    </location>
</feature>
<proteinExistence type="predicted"/>
<feature type="region of interest" description="Disordered" evidence="1">
    <location>
        <begin position="159"/>
        <end position="226"/>
    </location>
</feature>
<evidence type="ECO:0000313" key="3">
    <source>
        <dbReference type="Proteomes" id="UP000466431"/>
    </source>
</evidence>
<protein>
    <submittedName>
        <fullName evidence="2">Uncharacterized protein</fullName>
    </submittedName>
</protein>
<organism evidence="2 3">
    <name type="scientific">Mycolicibacterium celeriflavum</name>
    <name type="common">Mycobacterium celeriflavum</name>
    <dbReference type="NCBI Taxonomy" id="1249101"/>
    <lineage>
        <taxon>Bacteria</taxon>
        <taxon>Bacillati</taxon>
        <taxon>Actinomycetota</taxon>
        <taxon>Actinomycetes</taxon>
        <taxon>Mycobacteriales</taxon>
        <taxon>Mycobacteriaceae</taxon>
        <taxon>Mycolicibacterium</taxon>
    </lineage>
</organism>